<sequence length="91" mass="10035">MGLKCQSSELSELGLKCQLRGTFNQLPTLEGMAQSYLSVLASSAPTKRAFSAGRYIQEYTCNQLNVDTLQALLCLKNWLTEAVIDVDNISM</sequence>
<organism evidence="2 3">
    <name type="scientific">Puccinia sorghi</name>
    <dbReference type="NCBI Taxonomy" id="27349"/>
    <lineage>
        <taxon>Eukaryota</taxon>
        <taxon>Fungi</taxon>
        <taxon>Dikarya</taxon>
        <taxon>Basidiomycota</taxon>
        <taxon>Pucciniomycotina</taxon>
        <taxon>Pucciniomycetes</taxon>
        <taxon>Pucciniales</taxon>
        <taxon>Pucciniaceae</taxon>
        <taxon>Puccinia</taxon>
    </lineage>
</organism>
<dbReference type="OrthoDB" id="2692378at2759"/>
<gene>
    <name evidence="2" type="ORF">VP01_236g8</name>
</gene>
<dbReference type="Proteomes" id="UP000037035">
    <property type="component" value="Unassembled WGS sequence"/>
</dbReference>
<dbReference type="InterPro" id="IPR012337">
    <property type="entry name" value="RNaseH-like_sf"/>
</dbReference>
<evidence type="ECO:0000313" key="3">
    <source>
        <dbReference type="Proteomes" id="UP000037035"/>
    </source>
</evidence>
<protein>
    <recommendedName>
        <fullName evidence="1">HAT C-terminal dimerisation domain-containing protein</fullName>
    </recommendedName>
</protein>
<dbReference type="VEuPathDB" id="FungiDB:VP01_236g8"/>
<dbReference type="SUPFAM" id="SSF53098">
    <property type="entry name" value="Ribonuclease H-like"/>
    <property type="match status" value="1"/>
</dbReference>
<dbReference type="AlphaFoldDB" id="A0A0L6V717"/>
<accession>A0A0L6V717</accession>
<proteinExistence type="predicted"/>
<keyword evidence="3" id="KW-1185">Reference proteome</keyword>
<evidence type="ECO:0000259" key="1">
    <source>
        <dbReference type="Pfam" id="PF05699"/>
    </source>
</evidence>
<dbReference type="EMBL" id="LAVV01007247">
    <property type="protein sequence ID" value="KNZ56596.1"/>
    <property type="molecule type" value="Genomic_DNA"/>
</dbReference>
<comment type="caution">
    <text evidence="2">The sequence shown here is derived from an EMBL/GenBank/DDBJ whole genome shotgun (WGS) entry which is preliminary data.</text>
</comment>
<dbReference type="InterPro" id="IPR008906">
    <property type="entry name" value="HATC_C_dom"/>
</dbReference>
<dbReference type="Pfam" id="PF05699">
    <property type="entry name" value="Dimer_Tnp_hAT"/>
    <property type="match status" value="1"/>
</dbReference>
<feature type="domain" description="HAT C-terminal dimerisation" evidence="1">
    <location>
        <begin position="25"/>
        <end position="79"/>
    </location>
</feature>
<name>A0A0L6V717_9BASI</name>
<evidence type="ECO:0000313" key="2">
    <source>
        <dbReference type="EMBL" id="KNZ56596.1"/>
    </source>
</evidence>
<dbReference type="GO" id="GO:0046983">
    <property type="term" value="F:protein dimerization activity"/>
    <property type="evidence" value="ECO:0007669"/>
    <property type="project" value="InterPro"/>
</dbReference>
<reference evidence="2 3" key="1">
    <citation type="submission" date="2015-08" db="EMBL/GenBank/DDBJ databases">
        <title>Next Generation Sequencing and Analysis of the Genome of Puccinia sorghi L Schw, the Causal Agent of Maize Common Rust.</title>
        <authorList>
            <person name="Rochi L."/>
            <person name="Burguener G."/>
            <person name="Darino M."/>
            <person name="Turjanski A."/>
            <person name="Kreff E."/>
            <person name="Dieguez M.J."/>
            <person name="Sacco F."/>
        </authorList>
    </citation>
    <scope>NUCLEOTIDE SEQUENCE [LARGE SCALE GENOMIC DNA]</scope>
    <source>
        <strain evidence="2 3">RO10H11247</strain>
    </source>
</reference>